<dbReference type="EMBL" id="VUNR01000022">
    <property type="protein sequence ID" value="MSU09406.1"/>
    <property type="molecule type" value="Genomic_DNA"/>
</dbReference>
<reference evidence="2 3" key="1">
    <citation type="submission" date="2019-08" db="EMBL/GenBank/DDBJ databases">
        <title>In-depth cultivation of the pig gut microbiome towards novel bacterial diversity and tailored functional studies.</title>
        <authorList>
            <person name="Wylensek D."/>
            <person name="Hitch T.C.A."/>
            <person name="Clavel T."/>
        </authorList>
    </citation>
    <scope>NUCLEOTIDE SEQUENCE [LARGE SCALE GENOMIC DNA]</scope>
    <source>
        <strain evidence="2 3">WCA-693-APC-5D-A</strain>
    </source>
</reference>
<evidence type="ECO:0000313" key="3">
    <source>
        <dbReference type="Proteomes" id="UP000433181"/>
    </source>
</evidence>
<dbReference type="NCBIfam" id="TIGR02669">
    <property type="entry name" value="SpoIID_LytB"/>
    <property type="match status" value="1"/>
</dbReference>
<dbReference type="PANTHER" id="PTHR30032">
    <property type="entry name" value="N-ACETYLMURAMOYL-L-ALANINE AMIDASE-RELATED"/>
    <property type="match status" value="1"/>
</dbReference>
<comment type="caution">
    <text evidence="2">The sequence shown here is derived from an EMBL/GenBank/DDBJ whole genome shotgun (WGS) entry which is preliminary data.</text>
</comment>
<evidence type="ECO:0000313" key="2">
    <source>
        <dbReference type="EMBL" id="MSU09406.1"/>
    </source>
</evidence>
<dbReference type="GO" id="GO:0030288">
    <property type="term" value="C:outer membrane-bounded periplasmic space"/>
    <property type="evidence" value="ECO:0007669"/>
    <property type="project" value="TreeGrafter"/>
</dbReference>
<dbReference type="AlphaFoldDB" id="A0A6I2UKZ1"/>
<dbReference type="GO" id="GO:0030435">
    <property type="term" value="P:sporulation resulting in formation of a cellular spore"/>
    <property type="evidence" value="ECO:0007669"/>
    <property type="project" value="InterPro"/>
</dbReference>
<dbReference type="InterPro" id="IPR051922">
    <property type="entry name" value="Bact_Sporulation_Assoc"/>
</dbReference>
<accession>A0A6I2UKZ1</accession>
<gene>
    <name evidence="2" type="ORF">FYJ84_10450</name>
</gene>
<dbReference type="Proteomes" id="UP000433181">
    <property type="component" value="Unassembled WGS sequence"/>
</dbReference>
<dbReference type="RefSeq" id="WP_154407573.1">
    <property type="nucleotide sequence ID" value="NZ_VUNR01000022.1"/>
</dbReference>
<name>A0A6I2UKZ1_9FIRM</name>
<dbReference type="GeneID" id="96779347"/>
<organism evidence="2 3">
    <name type="scientific">Anaerovibrio slackiae</name>
    <dbReference type="NCBI Taxonomy" id="2652309"/>
    <lineage>
        <taxon>Bacteria</taxon>
        <taxon>Bacillati</taxon>
        <taxon>Bacillota</taxon>
        <taxon>Negativicutes</taxon>
        <taxon>Selenomonadales</taxon>
        <taxon>Selenomonadaceae</taxon>
        <taxon>Anaerovibrio</taxon>
    </lineage>
</organism>
<evidence type="ECO:0000259" key="1">
    <source>
        <dbReference type="Pfam" id="PF08486"/>
    </source>
</evidence>
<dbReference type="Pfam" id="PF08486">
    <property type="entry name" value="SpoIID"/>
    <property type="match status" value="1"/>
</dbReference>
<proteinExistence type="predicted"/>
<keyword evidence="3" id="KW-1185">Reference proteome</keyword>
<feature type="domain" description="Sporulation stage II protein D amidase enhancer LytB N-terminal" evidence="1">
    <location>
        <begin position="180"/>
        <end position="270"/>
    </location>
</feature>
<dbReference type="PANTHER" id="PTHR30032:SF4">
    <property type="entry name" value="AMIDASE ENHANCER"/>
    <property type="match status" value="1"/>
</dbReference>
<dbReference type="InterPro" id="IPR013486">
    <property type="entry name" value="SpoIID/LytB"/>
</dbReference>
<dbReference type="InterPro" id="IPR013693">
    <property type="entry name" value="SpoIID/LytB_N"/>
</dbReference>
<sequence length="487" mass="51496">MERYKGRRLQGMFAAVMAMAFFLFQLGIAEAGVSTLYPGAGNRPPKTPEWNVEKGKEEKNVSAKAAEQNGGAAKGVKKLDKKNVPMTMLSVMLGEGLASASVSGISDFEVVDGNAGKVLESCGANKSLNITVDGSYIAINGKKTKSRIVTVQAKNGADGVMKYNGSSYRGSLRLTSDGVRLQVLNQLSLEDYVKGVLPSEMSPGWHGEALKAQAVAARTFALYNRSKGGHKAVGYDLCGSSHCQVYSGMAAETAATNSAVDATRGQVMYYEHQVIYAAFHSSSGGATENSEDVWGVYQPYLRSVTDDDSKSPYHNWTAKFTVVQVEKQLASAGKGVGTLKSISLSPISSSGSVTGRTASGRAYGVKFTGSSGTVTITGEQARTIFGLKSAMFNVRTERSVKLPAAENSKKTAAASKGSQGTFSEAPAAMNGSAMKINGSETIVFDGHGFGHGLGLAQYGAKAMADKGSKYDDILHHYYTDVVIQEIY</sequence>
<protein>
    <submittedName>
        <fullName evidence="2">SpoIID/LytB domain-containing protein</fullName>
    </submittedName>
</protein>